<evidence type="ECO:0000313" key="2">
    <source>
        <dbReference type="Proteomes" id="UP000645257"/>
    </source>
</evidence>
<reference evidence="1" key="1">
    <citation type="journal article" date="2014" name="Int. J. Syst. Evol. Microbiol.">
        <title>Complete genome sequence of Corynebacterium casei LMG S-19264T (=DSM 44701T), isolated from a smear-ripened cheese.</title>
        <authorList>
            <consortium name="US DOE Joint Genome Institute (JGI-PGF)"/>
            <person name="Walter F."/>
            <person name="Albersmeier A."/>
            <person name="Kalinowski J."/>
            <person name="Ruckert C."/>
        </authorList>
    </citation>
    <scope>NUCLEOTIDE SEQUENCE</scope>
    <source>
        <strain evidence="1">KCTC 32182</strain>
    </source>
</reference>
<dbReference type="RefSeq" id="WP_189530398.1">
    <property type="nucleotide sequence ID" value="NZ_BMYX01000001.1"/>
</dbReference>
<sequence>MQISQLKPGDSVIEHRDCGLVINYEVVDIKPVGKMFEVTFRSDEGVSSALYPASAFVHAAA</sequence>
<dbReference type="Proteomes" id="UP000645257">
    <property type="component" value="Unassembled WGS sequence"/>
</dbReference>
<proteinExistence type="predicted"/>
<accession>A0A918U7N2</accession>
<reference evidence="1" key="2">
    <citation type="submission" date="2020-09" db="EMBL/GenBank/DDBJ databases">
        <authorList>
            <person name="Sun Q."/>
            <person name="Kim S."/>
        </authorList>
    </citation>
    <scope>NUCLEOTIDE SEQUENCE</scope>
    <source>
        <strain evidence="1">KCTC 32182</strain>
    </source>
</reference>
<protein>
    <submittedName>
        <fullName evidence="1">Uncharacterized protein</fullName>
    </submittedName>
</protein>
<keyword evidence="2" id="KW-1185">Reference proteome</keyword>
<evidence type="ECO:0000313" key="1">
    <source>
        <dbReference type="EMBL" id="GGY03987.1"/>
    </source>
</evidence>
<name>A0A918U7N2_9NEIS</name>
<organism evidence="1 2">
    <name type="scientific">Paludibacterium paludis</name>
    <dbReference type="NCBI Taxonomy" id="1225769"/>
    <lineage>
        <taxon>Bacteria</taxon>
        <taxon>Pseudomonadati</taxon>
        <taxon>Pseudomonadota</taxon>
        <taxon>Betaproteobacteria</taxon>
        <taxon>Neisseriales</taxon>
        <taxon>Chromobacteriaceae</taxon>
        <taxon>Paludibacterium</taxon>
    </lineage>
</organism>
<dbReference type="EMBL" id="BMYX01000001">
    <property type="protein sequence ID" value="GGY03987.1"/>
    <property type="molecule type" value="Genomic_DNA"/>
</dbReference>
<comment type="caution">
    <text evidence="1">The sequence shown here is derived from an EMBL/GenBank/DDBJ whole genome shotgun (WGS) entry which is preliminary data.</text>
</comment>
<dbReference type="AlphaFoldDB" id="A0A918U7N2"/>
<gene>
    <name evidence="1" type="ORF">GCM10011289_02960</name>
</gene>